<dbReference type="GO" id="GO:0046983">
    <property type="term" value="F:protein dimerization activity"/>
    <property type="evidence" value="ECO:0007669"/>
    <property type="project" value="InterPro"/>
</dbReference>
<evidence type="ECO:0000313" key="2">
    <source>
        <dbReference type="Proteomes" id="UP000195160"/>
    </source>
</evidence>
<proteinExistence type="predicted"/>
<dbReference type="AlphaFoldDB" id="A0A9X6RGY5"/>
<protein>
    <submittedName>
        <fullName evidence="1">Spo0E family sporulation regulatory protein-aspartic acid phosphatase</fullName>
    </submittedName>
</protein>
<dbReference type="InterPro" id="IPR018540">
    <property type="entry name" value="Spo0E-like"/>
</dbReference>
<dbReference type="InterPro" id="IPR037208">
    <property type="entry name" value="Spo0E-like_sf"/>
</dbReference>
<accession>A0A9X6RGY5</accession>
<dbReference type="Pfam" id="PF09388">
    <property type="entry name" value="SpoOE-like"/>
    <property type="match status" value="1"/>
</dbReference>
<sequence length="55" mass="6803">MKMRLLYNQIEVQKKELIYLVMEYGFSHQKVIDFSQKLDLLIYEVMEKYKNTIKK</sequence>
<dbReference type="SUPFAM" id="SSF140500">
    <property type="entry name" value="BAS1536-like"/>
    <property type="match status" value="1"/>
</dbReference>
<dbReference type="InterPro" id="IPR053028">
    <property type="entry name" value="Spo0E-like_phosphatase"/>
</dbReference>
<comment type="caution">
    <text evidence="1">The sequence shown here is derived from an EMBL/GenBank/DDBJ whole genome shotgun (WGS) entry which is preliminary data.</text>
</comment>
<dbReference type="RefSeq" id="WP_088066635.1">
    <property type="nucleotide sequence ID" value="NZ_MOOV01000098.1"/>
</dbReference>
<evidence type="ECO:0000313" key="1">
    <source>
        <dbReference type="EMBL" id="OUC01051.1"/>
    </source>
</evidence>
<dbReference type="Gene3D" id="4.10.280.10">
    <property type="entry name" value="Helix-loop-helix DNA-binding domain"/>
    <property type="match status" value="1"/>
</dbReference>
<dbReference type="EMBL" id="MOOV01000098">
    <property type="protein sequence ID" value="OUC01051.1"/>
    <property type="molecule type" value="Genomic_DNA"/>
</dbReference>
<dbReference type="PANTHER" id="PTHR41263">
    <property type="entry name" value="ASPARTYL-PHOSPHATE PHOSPHATASE YISI"/>
    <property type="match status" value="1"/>
</dbReference>
<dbReference type="GO" id="GO:0043937">
    <property type="term" value="P:regulation of sporulation"/>
    <property type="evidence" value="ECO:0007669"/>
    <property type="project" value="InterPro"/>
</dbReference>
<dbReference type="Proteomes" id="UP000195160">
    <property type="component" value="Unassembled WGS sequence"/>
</dbReference>
<dbReference type="InterPro" id="IPR036638">
    <property type="entry name" value="HLH_DNA-bd_sf"/>
</dbReference>
<organism evidence="1 2">
    <name type="scientific">Bacillus thuringiensis subsp. medellin</name>
    <dbReference type="NCBI Taxonomy" id="79672"/>
    <lineage>
        <taxon>Bacteria</taxon>
        <taxon>Bacillati</taxon>
        <taxon>Bacillota</taxon>
        <taxon>Bacilli</taxon>
        <taxon>Bacillales</taxon>
        <taxon>Bacillaceae</taxon>
        <taxon>Bacillus</taxon>
        <taxon>Bacillus cereus group</taxon>
    </lineage>
</organism>
<gene>
    <name evidence="1" type="ORF">BK784_13500</name>
</gene>
<name>A0A9X6RGY5_BACTV</name>
<reference evidence="1 2" key="1">
    <citation type="submission" date="2016-10" db="EMBL/GenBank/DDBJ databases">
        <title>Comparative genomics of Bacillus thuringiensis reveals a path to pathogens against multiple invertebrate hosts.</title>
        <authorList>
            <person name="Zheng J."/>
            <person name="Gao Q."/>
            <person name="Liu H."/>
            <person name="Peng D."/>
            <person name="Ruan L."/>
            <person name="Sun M."/>
        </authorList>
    </citation>
    <scope>NUCLEOTIDE SEQUENCE [LARGE SCALE GENOMIC DNA]</scope>
    <source>
        <strain evidence="1">T30001</strain>
    </source>
</reference>
<dbReference type="PANTHER" id="PTHR41263:SF1">
    <property type="entry name" value="ASPARTYL-PHOSPHATE PHOSPHATASE YISI"/>
    <property type="match status" value="1"/>
</dbReference>